<dbReference type="OrthoDB" id="894159at2759"/>
<dbReference type="InterPro" id="IPR013187">
    <property type="entry name" value="F-box-assoc_dom_typ3"/>
</dbReference>
<reference evidence="2 3" key="1">
    <citation type="submission" date="2018-04" db="EMBL/GenBank/DDBJ databases">
        <authorList>
            <person name="Vogel A."/>
        </authorList>
    </citation>
    <scope>NUCLEOTIDE SEQUENCE [LARGE SCALE GENOMIC DNA]</scope>
</reference>
<protein>
    <recommendedName>
        <fullName evidence="1">F-box domain-containing protein</fullName>
    </recommendedName>
</protein>
<dbReference type="PROSITE" id="PS50181">
    <property type="entry name" value="FBOX"/>
    <property type="match status" value="1"/>
</dbReference>
<dbReference type="SUPFAM" id="SSF81383">
    <property type="entry name" value="F-box domain"/>
    <property type="match status" value="1"/>
</dbReference>
<dbReference type="Proteomes" id="UP000595140">
    <property type="component" value="Unassembled WGS sequence"/>
</dbReference>
<dbReference type="Pfam" id="PF08268">
    <property type="entry name" value="FBA_3"/>
    <property type="match status" value="1"/>
</dbReference>
<proteinExistence type="predicted"/>
<dbReference type="AlphaFoldDB" id="A0A484MPI1"/>
<dbReference type="InterPro" id="IPR036047">
    <property type="entry name" value="F-box-like_dom_sf"/>
</dbReference>
<feature type="domain" description="F-box" evidence="1">
    <location>
        <begin position="7"/>
        <end position="56"/>
    </location>
</feature>
<evidence type="ECO:0000259" key="1">
    <source>
        <dbReference type="PROSITE" id="PS50181"/>
    </source>
</evidence>
<dbReference type="NCBIfam" id="TIGR01640">
    <property type="entry name" value="F_box_assoc_1"/>
    <property type="match status" value="1"/>
</dbReference>
<dbReference type="PANTHER" id="PTHR31111:SF134">
    <property type="entry name" value="F-BOX ASSOCIATED INTERACTION DOMAIN-CONTAINING PROTEIN"/>
    <property type="match status" value="1"/>
</dbReference>
<dbReference type="InterPro" id="IPR001810">
    <property type="entry name" value="F-box_dom"/>
</dbReference>
<evidence type="ECO:0000313" key="2">
    <source>
        <dbReference type="EMBL" id="VFQ89834.1"/>
    </source>
</evidence>
<keyword evidence="3" id="KW-1185">Reference proteome</keyword>
<accession>A0A484MPI1</accession>
<gene>
    <name evidence="2" type="ORF">CCAM_LOCUS31610</name>
</gene>
<sequence>MKTANELQPLSEIPSPLLWEILSRVPVKTCLTTCKLVCKEWYRIMNSPEFSSFRCHCGASRFNLLFYNDWSARKNLVFSLVEIGKALDLDDLGRCIVGVDHFIKGEPIVEYGLWYTKSHCNGVVCFANTKDYSVCNLVTGQSVKLQNLHELNSESCSLSGCELGFCPVSGKFKVLMILMHKAEKVFLAKIQTVGNGEWRTVENVPLKHLGGRYIWNGCSHWHGDNCIWSFEFGKEKFLRVPYPDDVMTKAYQKKNKMLSTFDSCLCLSCSNLDNVASVEIDIWIMKEHGVKDSWVKQFVIVSDPWCVPLVRMGERKILVTSRCQLYLYDPLTHDKMRVTFERNGTRIDAPRLPPILLVASFSRF</sequence>
<dbReference type="Gene3D" id="1.20.1280.50">
    <property type="match status" value="1"/>
</dbReference>
<dbReference type="Pfam" id="PF00646">
    <property type="entry name" value="F-box"/>
    <property type="match status" value="1"/>
</dbReference>
<dbReference type="InterPro" id="IPR017451">
    <property type="entry name" value="F-box-assoc_interact_dom"/>
</dbReference>
<dbReference type="EMBL" id="OOIL02003902">
    <property type="protein sequence ID" value="VFQ89834.1"/>
    <property type="molecule type" value="Genomic_DNA"/>
</dbReference>
<dbReference type="PANTHER" id="PTHR31111">
    <property type="entry name" value="BNAA05G37150D PROTEIN-RELATED"/>
    <property type="match status" value="1"/>
</dbReference>
<organism evidence="2 3">
    <name type="scientific">Cuscuta campestris</name>
    <dbReference type="NCBI Taxonomy" id="132261"/>
    <lineage>
        <taxon>Eukaryota</taxon>
        <taxon>Viridiplantae</taxon>
        <taxon>Streptophyta</taxon>
        <taxon>Embryophyta</taxon>
        <taxon>Tracheophyta</taxon>
        <taxon>Spermatophyta</taxon>
        <taxon>Magnoliopsida</taxon>
        <taxon>eudicotyledons</taxon>
        <taxon>Gunneridae</taxon>
        <taxon>Pentapetalae</taxon>
        <taxon>asterids</taxon>
        <taxon>lamiids</taxon>
        <taxon>Solanales</taxon>
        <taxon>Convolvulaceae</taxon>
        <taxon>Cuscuteae</taxon>
        <taxon>Cuscuta</taxon>
        <taxon>Cuscuta subgen. Grammica</taxon>
        <taxon>Cuscuta sect. Cleistogrammica</taxon>
    </lineage>
</organism>
<evidence type="ECO:0000313" key="3">
    <source>
        <dbReference type="Proteomes" id="UP000595140"/>
    </source>
</evidence>
<name>A0A484MPI1_9ASTE</name>